<feature type="domain" description="C2H2-type" evidence="12">
    <location>
        <begin position="426"/>
        <end position="453"/>
    </location>
</feature>
<evidence type="ECO:0000259" key="12">
    <source>
        <dbReference type="PROSITE" id="PS50157"/>
    </source>
</evidence>
<keyword evidence="5 11" id="KW-0863">Zinc-finger</keyword>
<dbReference type="FunFam" id="3.30.160.60:FF:001732">
    <property type="entry name" value="Zgc:162936"/>
    <property type="match status" value="2"/>
</dbReference>
<evidence type="ECO:0000256" key="10">
    <source>
        <dbReference type="ARBA" id="ARBA00023242"/>
    </source>
</evidence>
<dbReference type="InterPro" id="IPR036236">
    <property type="entry name" value="Znf_C2H2_sf"/>
</dbReference>
<dbReference type="SUPFAM" id="SSF57667">
    <property type="entry name" value="beta-beta-alpha zinc fingers"/>
    <property type="match status" value="3"/>
</dbReference>
<keyword evidence="8" id="KW-0238">DNA-binding</keyword>
<name>A0AAV2QVX9_MEGNR</name>
<evidence type="ECO:0000313" key="14">
    <source>
        <dbReference type="Proteomes" id="UP001497623"/>
    </source>
</evidence>
<dbReference type="GO" id="GO:0008270">
    <property type="term" value="F:zinc ion binding"/>
    <property type="evidence" value="ECO:0007669"/>
    <property type="project" value="UniProtKB-KW"/>
</dbReference>
<keyword evidence="4" id="KW-0677">Repeat</keyword>
<evidence type="ECO:0000256" key="7">
    <source>
        <dbReference type="ARBA" id="ARBA00023015"/>
    </source>
</evidence>
<evidence type="ECO:0000256" key="3">
    <source>
        <dbReference type="ARBA" id="ARBA00022723"/>
    </source>
</evidence>
<protein>
    <recommendedName>
        <fullName evidence="12">C2H2-type domain-containing protein</fullName>
    </recommendedName>
</protein>
<dbReference type="FunFam" id="3.30.160.60:FF:000608">
    <property type="entry name" value="zinc finger protein 286A isoform X1"/>
    <property type="match status" value="1"/>
</dbReference>
<dbReference type="FunFam" id="3.30.160.60:FF:000340">
    <property type="entry name" value="zinc finger protein 473 isoform X1"/>
    <property type="match status" value="1"/>
</dbReference>
<feature type="domain" description="C2H2-type" evidence="12">
    <location>
        <begin position="337"/>
        <end position="365"/>
    </location>
</feature>
<evidence type="ECO:0000256" key="11">
    <source>
        <dbReference type="PROSITE-ProRule" id="PRU00042"/>
    </source>
</evidence>
<evidence type="ECO:0000256" key="2">
    <source>
        <dbReference type="ARBA" id="ARBA00006991"/>
    </source>
</evidence>
<evidence type="ECO:0000313" key="13">
    <source>
        <dbReference type="EMBL" id="CAL4097889.1"/>
    </source>
</evidence>
<evidence type="ECO:0000256" key="8">
    <source>
        <dbReference type="ARBA" id="ARBA00023125"/>
    </source>
</evidence>
<dbReference type="GO" id="GO:0006357">
    <property type="term" value="P:regulation of transcription by RNA polymerase II"/>
    <property type="evidence" value="ECO:0007669"/>
    <property type="project" value="TreeGrafter"/>
</dbReference>
<dbReference type="AlphaFoldDB" id="A0AAV2QVX9"/>
<dbReference type="SMART" id="SM00355">
    <property type="entry name" value="ZnF_C2H2"/>
    <property type="match status" value="6"/>
</dbReference>
<accession>A0AAV2QVX9</accession>
<dbReference type="InterPro" id="IPR013087">
    <property type="entry name" value="Znf_C2H2_type"/>
</dbReference>
<evidence type="ECO:0000256" key="6">
    <source>
        <dbReference type="ARBA" id="ARBA00022833"/>
    </source>
</evidence>
<dbReference type="GO" id="GO:0003700">
    <property type="term" value="F:DNA-binding transcription factor activity"/>
    <property type="evidence" value="ECO:0007669"/>
    <property type="project" value="TreeGrafter"/>
</dbReference>
<dbReference type="EMBL" id="CAXKWB010010414">
    <property type="protein sequence ID" value="CAL4097889.1"/>
    <property type="molecule type" value="Genomic_DNA"/>
</dbReference>
<gene>
    <name evidence="13" type="ORF">MNOR_LOCUS16105</name>
</gene>
<keyword evidence="14" id="KW-1185">Reference proteome</keyword>
<evidence type="ECO:0000256" key="1">
    <source>
        <dbReference type="ARBA" id="ARBA00004123"/>
    </source>
</evidence>
<comment type="subcellular location">
    <subcellularLocation>
        <location evidence="1">Nucleus</location>
    </subcellularLocation>
</comment>
<dbReference type="PANTHER" id="PTHR24390:SF242">
    <property type="entry name" value="ZINC FINGER PROTEIN 76"/>
    <property type="match status" value="1"/>
</dbReference>
<dbReference type="Pfam" id="PF00096">
    <property type="entry name" value="zf-C2H2"/>
    <property type="match status" value="5"/>
</dbReference>
<comment type="caution">
    <text evidence="13">The sequence shown here is derived from an EMBL/GenBank/DDBJ whole genome shotgun (WGS) entry which is preliminary data.</text>
</comment>
<organism evidence="13 14">
    <name type="scientific">Meganyctiphanes norvegica</name>
    <name type="common">Northern krill</name>
    <name type="synonym">Thysanopoda norvegica</name>
    <dbReference type="NCBI Taxonomy" id="48144"/>
    <lineage>
        <taxon>Eukaryota</taxon>
        <taxon>Metazoa</taxon>
        <taxon>Ecdysozoa</taxon>
        <taxon>Arthropoda</taxon>
        <taxon>Crustacea</taxon>
        <taxon>Multicrustacea</taxon>
        <taxon>Malacostraca</taxon>
        <taxon>Eumalacostraca</taxon>
        <taxon>Eucarida</taxon>
        <taxon>Euphausiacea</taxon>
        <taxon>Euphausiidae</taxon>
        <taxon>Meganyctiphanes</taxon>
    </lineage>
</organism>
<dbReference type="PANTHER" id="PTHR24390">
    <property type="entry name" value="ZINC FINGER PROTEIN"/>
    <property type="match status" value="1"/>
</dbReference>
<feature type="domain" description="C2H2-type" evidence="12">
    <location>
        <begin position="209"/>
        <end position="233"/>
    </location>
</feature>
<comment type="similarity">
    <text evidence="2">Belongs to the krueppel C2H2-type zinc-finger protein family.</text>
</comment>
<reference evidence="13 14" key="1">
    <citation type="submission" date="2024-05" db="EMBL/GenBank/DDBJ databases">
        <authorList>
            <person name="Wallberg A."/>
        </authorList>
    </citation>
    <scope>NUCLEOTIDE SEQUENCE [LARGE SCALE GENOMIC DNA]</scope>
</reference>
<keyword evidence="3" id="KW-0479">Metal-binding</keyword>
<dbReference type="Gene3D" id="3.30.160.60">
    <property type="entry name" value="Classic Zinc Finger"/>
    <property type="match status" value="6"/>
</dbReference>
<dbReference type="GO" id="GO:0005694">
    <property type="term" value="C:chromosome"/>
    <property type="evidence" value="ECO:0007669"/>
    <property type="project" value="UniProtKB-ARBA"/>
</dbReference>
<dbReference type="GO" id="GO:0000978">
    <property type="term" value="F:RNA polymerase II cis-regulatory region sequence-specific DNA binding"/>
    <property type="evidence" value="ECO:0007669"/>
    <property type="project" value="TreeGrafter"/>
</dbReference>
<keyword evidence="9" id="KW-0804">Transcription</keyword>
<feature type="domain" description="C2H2-type" evidence="12">
    <location>
        <begin position="181"/>
        <end position="208"/>
    </location>
</feature>
<feature type="domain" description="C2H2-type" evidence="12">
    <location>
        <begin position="309"/>
        <end position="336"/>
    </location>
</feature>
<dbReference type="PROSITE" id="PS00028">
    <property type="entry name" value="ZINC_FINGER_C2H2_1"/>
    <property type="match status" value="6"/>
</dbReference>
<dbReference type="PROSITE" id="PS50157">
    <property type="entry name" value="ZINC_FINGER_C2H2_2"/>
    <property type="match status" value="6"/>
</dbReference>
<evidence type="ECO:0000256" key="5">
    <source>
        <dbReference type="ARBA" id="ARBA00022771"/>
    </source>
</evidence>
<dbReference type="Pfam" id="PF13894">
    <property type="entry name" value="zf-C2H2_4"/>
    <property type="match status" value="1"/>
</dbReference>
<evidence type="ECO:0000256" key="4">
    <source>
        <dbReference type="ARBA" id="ARBA00022737"/>
    </source>
</evidence>
<keyword evidence="6" id="KW-0862">Zinc</keyword>
<dbReference type="Proteomes" id="UP001497623">
    <property type="component" value="Unassembled WGS sequence"/>
</dbReference>
<evidence type="ECO:0000256" key="9">
    <source>
        <dbReference type="ARBA" id="ARBA00023163"/>
    </source>
</evidence>
<dbReference type="GO" id="GO:0005634">
    <property type="term" value="C:nucleus"/>
    <property type="evidence" value="ECO:0007669"/>
    <property type="project" value="UniProtKB-SubCell"/>
</dbReference>
<sequence>MIHFIKMKPTEKINNSNIFINANSYVTNVTVCIMAYASACLTEKVKPNSFQSVMDQYFLANNLPRIKHPPPDEEITEFYSNKIYIALNSLNTPSNTGSVVPDKPIAVDSNVNNTHNYQNSSSHEMKLLDTNIDGEDSICESSNSDFQSLIEVKISEKSDLHPQENNLIKHLKTGFTGEKPYKCSDCDRGFLSSTDLFRHIRIHTGEKPYKCSQCNHAFAQKYNLTMHLKKVHSETLLMQKEIHCDNQTSSSNEKILLDTNVDVDHSLCHVSTSDFQFPTEVNSSEKSTSNSQENIHIKFPKTGFRNKRHQCSHCDRGFLSSNDLIRHIRIHTGEKPYKCSQCGHAFAQKYNLTTHQKKVHGDHQNSSSHEIISSDTNADADDRLCHASNSDFQSLIEVKISENYNSKSQENNIIKHLQTSYRKKTHKCSHCERAFHSNTDLIRHIRIHTGEKPFKCDQCNHAFAQKYNLTMHIKKIHVETLLMQPI</sequence>
<keyword evidence="7" id="KW-0805">Transcription regulation</keyword>
<feature type="domain" description="C2H2-type" evidence="12">
    <location>
        <begin position="454"/>
        <end position="477"/>
    </location>
</feature>
<dbReference type="GO" id="GO:0045893">
    <property type="term" value="P:positive regulation of DNA-templated transcription"/>
    <property type="evidence" value="ECO:0007669"/>
    <property type="project" value="UniProtKB-ARBA"/>
</dbReference>
<proteinExistence type="inferred from homology"/>
<keyword evidence="10" id="KW-0539">Nucleus</keyword>
<dbReference type="FunFam" id="3.30.160.60:FF:001228">
    <property type="entry name" value="Zinc finger protein 236"/>
    <property type="match status" value="1"/>
</dbReference>
<dbReference type="FunFam" id="3.30.160.60:FF:000660">
    <property type="entry name" value="zinc finger protein 64 isoform X1"/>
    <property type="match status" value="1"/>
</dbReference>